<gene>
    <name evidence="2" type="ORF">LWI28_023772</name>
</gene>
<comment type="caution">
    <text evidence="2">The sequence shown here is derived from an EMBL/GenBank/DDBJ whole genome shotgun (WGS) entry which is preliminary data.</text>
</comment>
<reference evidence="2" key="1">
    <citation type="journal article" date="2022" name="Plant J.">
        <title>Strategies of tolerance reflected in two North American maple genomes.</title>
        <authorList>
            <person name="McEvoy S.L."/>
            <person name="Sezen U.U."/>
            <person name="Trouern-Trend A."/>
            <person name="McMahon S.M."/>
            <person name="Schaberg P.G."/>
            <person name="Yang J."/>
            <person name="Wegrzyn J.L."/>
            <person name="Swenson N.G."/>
        </authorList>
    </citation>
    <scope>NUCLEOTIDE SEQUENCE</scope>
    <source>
        <strain evidence="2">91603</strain>
    </source>
</reference>
<feature type="compositionally biased region" description="Basic and acidic residues" evidence="1">
    <location>
        <begin position="38"/>
        <end position="51"/>
    </location>
</feature>
<keyword evidence="3" id="KW-1185">Reference proteome</keyword>
<feature type="region of interest" description="Disordered" evidence="1">
    <location>
        <begin position="1"/>
        <end position="51"/>
    </location>
</feature>
<sequence>MMKKVSSNVNVSRCRSSQNHQSPPLLLTSRNEAGSDPTKSEKKKSEAEEERICKSRLHQPLLLLLVITLTLTRSEWRRGATASEWRRGVAGSIWVLAWDGSH</sequence>
<feature type="compositionally biased region" description="Polar residues" evidence="1">
    <location>
        <begin position="18"/>
        <end position="32"/>
    </location>
</feature>
<dbReference type="Proteomes" id="UP001064489">
    <property type="component" value="Chromosome 2"/>
</dbReference>
<name>A0AAD5IGX7_ACENE</name>
<evidence type="ECO:0000313" key="2">
    <source>
        <dbReference type="EMBL" id="KAI9162092.1"/>
    </source>
</evidence>
<reference evidence="2" key="2">
    <citation type="submission" date="2023-02" db="EMBL/GenBank/DDBJ databases">
        <authorList>
            <person name="Swenson N.G."/>
            <person name="Wegrzyn J.L."/>
            <person name="Mcevoy S.L."/>
        </authorList>
    </citation>
    <scope>NUCLEOTIDE SEQUENCE</scope>
    <source>
        <strain evidence="2">91603</strain>
        <tissue evidence="2">Leaf</tissue>
    </source>
</reference>
<dbReference type="AlphaFoldDB" id="A0AAD5IGX7"/>
<feature type="compositionally biased region" description="Low complexity" evidence="1">
    <location>
        <begin position="1"/>
        <end position="17"/>
    </location>
</feature>
<evidence type="ECO:0000313" key="3">
    <source>
        <dbReference type="Proteomes" id="UP001064489"/>
    </source>
</evidence>
<protein>
    <submittedName>
        <fullName evidence="2">Uncharacterized protein</fullName>
    </submittedName>
</protein>
<proteinExistence type="predicted"/>
<dbReference type="EMBL" id="JAJSOW010000106">
    <property type="protein sequence ID" value="KAI9162092.1"/>
    <property type="molecule type" value="Genomic_DNA"/>
</dbReference>
<organism evidence="2 3">
    <name type="scientific">Acer negundo</name>
    <name type="common">Box elder</name>
    <dbReference type="NCBI Taxonomy" id="4023"/>
    <lineage>
        <taxon>Eukaryota</taxon>
        <taxon>Viridiplantae</taxon>
        <taxon>Streptophyta</taxon>
        <taxon>Embryophyta</taxon>
        <taxon>Tracheophyta</taxon>
        <taxon>Spermatophyta</taxon>
        <taxon>Magnoliopsida</taxon>
        <taxon>eudicotyledons</taxon>
        <taxon>Gunneridae</taxon>
        <taxon>Pentapetalae</taxon>
        <taxon>rosids</taxon>
        <taxon>malvids</taxon>
        <taxon>Sapindales</taxon>
        <taxon>Sapindaceae</taxon>
        <taxon>Hippocastanoideae</taxon>
        <taxon>Acereae</taxon>
        <taxon>Acer</taxon>
    </lineage>
</organism>
<evidence type="ECO:0000256" key="1">
    <source>
        <dbReference type="SAM" id="MobiDB-lite"/>
    </source>
</evidence>
<accession>A0AAD5IGX7</accession>